<sequence>MVAKKRSTGSSAKSSPKKQKKEKPTQKQKQTQKTEELISIDRIKSLHNQFNESTKHLNNIAELLKSYDFILKEYKDGSDSDKLNLSSRFLSLTLQKIFSKLISENEFKLSKSSTDQKKQL</sequence>
<gene>
    <name evidence="1" type="ORF">Amon02_001084100</name>
</gene>
<evidence type="ECO:0000313" key="1">
    <source>
        <dbReference type="EMBL" id="GME99845.1"/>
    </source>
</evidence>
<dbReference type="EMBL" id="BSXS01011166">
    <property type="protein sequence ID" value="GME99845.1"/>
    <property type="molecule type" value="Genomic_DNA"/>
</dbReference>
<dbReference type="Proteomes" id="UP001165064">
    <property type="component" value="Unassembled WGS sequence"/>
</dbReference>
<proteinExistence type="predicted"/>
<accession>A0ACB5U1G0</accession>
<comment type="caution">
    <text evidence="1">The sequence shown here is derived from an EMBL/GenBank/DDBJ whole genome shotgun (WGS) entry which is preliminary data.</text>
</comment>
<keyword evidence="2" id="KW-1185">Reference proteome</keyword>
<protein>
    <submittedName>
        <fullName evidence="1">Unnamed protein product</fullName>
    </submittedName>
</protein>
<evidence type="ECO:0000313" key="2">
    <source>
        <dbReference type="Proteomes" id="UP001165064"/>
    </source>
</evidence>
<reference evidence="1" key="1">
    <citation type="submission" date="2023-04" db="EMBL/GenBank/DDBJ databases">
        <title>Ambrosiozyma monospora NBRC 10751.</title>
        <authorList>
            <person name="Ichikawa N."/>
            <person name="Sato H."/>
            <person name="Tonouchi N."/>
        </authorList>
    </citation>
    <scope>NUCLEOTIDE SEQUENCE</scope>
    <source>
        <strain evidence="1">NBRC 10751</strain>
    </source>
</reference>
<name>A0ACB5U1G0_AMBMO</name>
<organism evidence="1 2">
    <name type="scientific">Ambrosiozyma monospora</name>
    <name type="common">Yeast</name>
    <name type="synonym">Endomycopsis monosporus</name>
    <dbReference type="NCBI Taxonomy" id="43982"/>
    <lineage>
        <taxon>Eukaryota</taxon>
        <taxon>Fungi</taxon>
        <taxon>Dikarya</taxon>
        <taxon>Ascomycota</taxon>
        <taxon>Saccharomycotina</taxon>
        <taxon>Pichiomycetes</taxon>
        <taxon>Pichiales</taxon>
        <taxon>Pichiaceae</taxon>
        <taxon>Ambrosiozyma</taxon>
    </lineage>
</organism>